<evidence type="ECO:0000256" key="6">
    <source>
        <dbReference type="ARBA" id="ARBA00011331"/>
    </source>
</evidence>
<dbReference type="Gene3D" id="1.10.10.1100">
    <property type="entry name" value="BFD-like [2Fe-2S]-binding domain"/>
    <property type="match status" value="1"/>
</dbReference>
<comment type="pathway">
    <text evidence="4">Polyol metabolism; glycerol degradation via glycerol kinase pathway; glycerone phosphate from sn-glycerol 3-phosphate (anaerobic route): step 1/1.</text>
</comment>
<reference evidence="17" key="1">
    <citation type="submission" date="2022-06" db="EMBL/GenBank/DDBJ databases">
        <title>Complete Genome Sequence of Arcanobacterium pinnipediorum strain DSM 28752 isolated from a harbour seal.</title>
        <authorList>
            <person name="Borowiak M."/>
            <person name="Kreitlow A."/>
            <person name="Alssahen M."/>
            <person name="Malorny B."/>
            <person name="Laemmler C."/>
            <person name="Prenger-Berninghoff E."/>
            <person name="Siebert U."/>
            <person name="Ploetz M."/>
            <person name="Abdulmawjood A."/>
        </authorList>
    </citation>
    <scope>NUCLEOTIDE SEQUENCE</scope>
    <source>
        <strain evidence="17">DSM 28752</strain>
    </source>
</reference>
<evidence type="ECO:0000256" key="1">
    <source>
        <dbReference type="ARBA" id="ARBA00001917"/>
    </source>
</evidence>
<name>A0ABY5AHE2_9ACTO</name>
<evidence type="ECO:0000256" key="2">
    <source>
        <dbReference type="ARBA" id="ARBA00001974"/>
    </source>
</evidence>
<evidence type="ECO:0000313" key="18">
    <source>
        <dbReference type="Proteomes" id="UP001056109"/>
    </source>
</evidence>
<dbReference type="InterPro" id="IPR017752">
    <property type="entry name" value="G3P_DH_GlpA_su"/>
</dbReference>
<dbReference type="SUPFAM" id="SSF51905">
    <property type="entry name" value="FAD/NAD(P)-binding domain"/>
    <property type="match status" value="1"/>
</dbReference>
<proteinExistence type="inferred from homology"/>
<evidence type="ECO:0000259" key="15">
    <source>
        <dbReference type="Pfam" id="PF01266"/>
    </source>
</evidence>
<feature type="region of interest" description="Disordered" evidence="14">
    <location>
        <begin position="539"/>
        <end position="577"/>
    </location>
</feature>
<keyword evidence="18" id="KW-1185">Reference proteome</keyword>
<feature type="domain" description="BFD-like [2Fe-2S]-binding" evidence="16">
    <location>
        <begin position="411"/>
        <end position="463"/>
    </location>
</feature>
<dbReference type="Proteomes" id="UP001056109">
    <property type="component" value="Chromosome"/>
</dbReference>
<keyword evidence="12" id="KW-0472">Membrane</keyword>
<keyword evidence="8" id="KW-1003">Cell membrane</keyword>
<feature type="domain" description="FAD dependent oxidoreductase" evidence="15">
    <location>
        <begin position="7"/>
        <end position="341"/>
    </location>
</feature>
<dbReference type="InterPro" id="IPR006076">
    <property type="entry name" value="FAD-dep_OxRdtase"/>
</dbReference>
<dbReference type="PANTHER" id="PTHR11985:SF35">
    <property type="entry name" value="ANAEROBIC GLYCEROL-3-PHOSPHATE DEHYDROGENASE SUBUNIT A"/>
    <property type="match status" value="1"/>
</dbReference>
<comment type="cofactor">
    <cofactor evidence="1">
        <name>FMN</name>
        <dbReference type="ChEBI" id="CHEBI:58210"/>
    </cofactor>
</comment>
<dbReference type="PRINTS" id="PR01001">
    <property type="entry name" value="FADG3PDH"/>
</dbReference>
<dbReference type="Pfam" id="PF04324">
    <property type="entry name" value="Fer2_BFD"/>
    <property type="match status" value="1"/>
</dbReference>
<keyword evidence="9" id="KW-0285">Flavoprotein</keyword>
<keyword evidence="10" id="KW-0274">FAD</keyword>
<evidence type="ECO:0000256" key="3">
    <source>
        <dbReference type="ARBA" id="ARBA00004202"/>
    </source>
</evidence>
<dbReference type="Gene3D" id="3.50.50.60">
    <property type="entry name" value="FAD/NAD(P)-binding domain"/>
    <property type="match status" value="1"/>
</dbReference>
<dbReference type="InterPro" id="IPR007419">
    <property type="entry name" value="BFD-like_2Fe2S-bd_dom"/>
</dbReference>
<dbReference type="GO" id="GO:0004368">
    <property type="term" value="F:glycerol-3-phosphate dehydrogenase (quinone) activity"/>
    <property type="evidence" value="ECO:0007669"/>
    <property type="project" value="UniProtKB-EC"/>
</dbReference>
<evidence type="ECO:0000313" key="17">
    <source>
        <dbReference type="EMBL" id="USR79629.1"/>
    </source>
</evidence>
<evidence type="ECO:0000256" key="11">
    <source>
        <dbReference type="ARBA" id="ARBA00023002"/>
    </source>
</evidence>
<evidence type="ECO:0000256" key="5">
    <source>
        <dbReference type="ARBA" id="ARBA00007330"/>
    </source>
</evidence>
<evidence type="ECO:0000256" key="13">
    <source>
        <dbReference type="ARBA" id="ARBA00049055"/>
    </source>
</evidence>
<dbReference type="CDD" id="cd19946">
    <property type="entry name" value="GlpA-like_Fer2_BFD-like"/>
    <property type="match status" value="1"/>
</dbReference>
<comment type="subunit">
    <text evidence="6">Composed of a catalytic GlpA/B dimer and of membrane bound GlpC.</text>
</comment>
<organism evidence="17 18">
    <name type="scientific">Arcanobacterium pinnipediorum</name>
    <dbReference type="NCBI Taxonomy" id="1503041"/>
    <lineage>
        <taxon>Bacteria</taxon>
        <taxon>Bacillati</taxon>
        <taxon>Actinomycetota</taxon>
        <taxon>Actinomycetes</taxon>
        <taxon>Actinomycetales</taxon>
        <taxon>Actinomycetaceae</taxon>
        <taxon>Arcanobacterium</taxon>
    </lineage>
</organism>
<dbReference type="InterPro" id="IPR036188">
    <property type="entry name" value="FAD/NAD-bd_sf"/>
</dbReference>
<evidence type="ECO:0000256" key="14">
    <source>
        <dbReference type="SAM" id="MobiDB-lite"/>
    </source>
</evidence>
<gene>
    <name evidence="17" type="primary">glpA</name>
    <name evidence="17" type="ORF">NG665_01140</name>
</gene>
<dbReference type="NCBIfam" id="NF008313">
    <property type="entry name" value="PRK11101.1"/>
    <property type="match status" value="1"/>
</dbReference>
<protein>
    <recommendedName>
        <fullName evidence="7">glycerol-3-phosphate dehydrogenase</fullName>
        <ecNumber evidence="7">1.1.5.3</ecNumber>
    </recommendedName>
</protein>
<dbReference type="InterPro" id="IPR041854">
    <property type="entry name" value="BFD-like_2Fe2S-bd_dom_sf"/>
</dbReference>
<comment type="similarity">
    <text evidence="5">Belongs to the FAD-dependent glycerol-3-phosphate dehydrogenase family.</text>
</comment>
<evidence type="ECO:0000256" key="7">
    <source>
        <dbReference type="ARBA" id="ARBA00013029"/>
    </source>
</evidence>
<evidence type="ECO:0000259" key="16">
    <source>
        <dbReference type="Pfam" id="PF04324"/>
    </source>
</evidence>
<dbReference type="EC" id="1.1.5.3" evidence="7"/>
<dbReference type="Pfam" id="PF01266">
    <property type="entry name" value="DAO"/>
    <property type="match status" value="1"/>
</dbReference>
<dbReference type="Gene3D" id="3.30.9.10">
    <property type="entry name" value="D-Amino Acid Oxidase, subunit A, domain 2"/>
    <property type="match status" value="1"/>
</dbReference>
<dbReference type="EMBL" id="CP099547">
    <property type="protein sequence ID" value="USR79629.1"/>
    <property type="molecule type" value="Genomic_DNA"/>
</dbReference>
<dbReference type="RefSeq" id="WP_252673496.1">
    <property type="nucleotide sequence ID" value="NZ_CP099547.1"/>
</dbReference>
<dbReference type="SUPFAM" id="SSF54373">
    <property type="entry name" value="FAD-linked reductases, C-terminal domain"/>
    <property type="match status" value="1"/>
</dbReference>
<evidence type="ECO:0000256" key="10">
    <source>
        <dbReference type="ARBA" id="ARBA00022827"/>
    </source>
</evidence>
<feature type="compositionally biased region" description="Low complexity" evidence="14">
    <location>
        <begin position="558"/>
        <end position="571"/>
    </location>
</feature>
<evidence type="ECO:0000256" key="9">
    <source>
        <dbReference type="ARBA" id="ARBA00022630"/>
    </source>
</evidence>
<dbReference type="NCBIfam" id="TIGR03377">
    <property type="entry name" value="glycerol3P_GlpA"/>
    <property type="match status" value="1"/>
</dbReference>
<evidence type="ECO:0000256" key="8">
    <source>
        <dbReference type="ARBA" id="ARBA00022475"/>
    </source>
</evidence>
<keyword evidence="11 17" id="KW-0560">Oxidoreductase</keyword>
<dbReference type="PANTHER" id="PTHR11985">
    <property type="entry name" value="GLYCEROL-3-PHOSPHATE DEHYDROGENASE"/>
    <property type="match status" value="1"/>
</dbReference>
<evidence type="ECO:0000256" key="4">
    <source>
        <dbReference type="ARBA" id="ARBA00005157"/>
    </source>
</evidence>
<comment type="subcellular location">
    <subcellularLocation>
        <location evidence="3">Cell membrane</location>
        <topology evidence="3">Peripheral membrane protein</topology>
    </subcellularLocation>
</comment>
<sequence>MKTLSTDVVVVGGGATGAGILRDLAMRGFHAILLERADIAQGTSGRFHGLLHSGGRYVVSDPHSATECAEENVIMRRVHADAVEETGGLFVVTPEDSLDFSDKFLQGAKDTHVPCEEISIAQALKMEPRLNPGIKRAFAVEDGAVDGWRMCWGLIESARALGSLALTYHKVTRIVSDNGAVSAVICHNERTGEDLHIDCRAVINAAGPWAGQVASMAGAHGVDVVPGRGIMVAMNHRLSHRVINRCIHPADGDIIVPAHTVSIIGTTDKAVENPDFLEIEHDEVLQMLDAGEVLIPGFKKSRAIHVWAGARPLVKDSRVSASDTRHMSRGMAIIDHAERDGIAGMFTIAGGKLTTYRLMAKNVVDALMEHWGEDRPCITDTEAVPSAQGKPTHRNSDRLAKVEKTRDHDSVICECELVTRSMIEDQLRAQPEANLDDVRRQTRLGMGPCQGTFCALRAAGIMHEVYRRNLDDGNAADTHKIDQAADRSSTMLRLFTTNRFDGVFALLYGEQMREAALNQWILQGTLDIDHLPAPSARAKQDTGDLALLHGRPHPPKTSVVSPQPAAVASSANLEGEN</sequence>
<accession>A0ABY5AHE2</accession>
<feature type="region of interest" description="Disordered" evidence="14">
    <location>
        <begin position="381"/>
        <end position="402"/>
    </location>
</feature>
<comment type="catalytic activity">
    <reaction evidence="13">
        <text>a quinone + sn-glycerol 3-phosphate = dihydroxyacetone phosphate + a quinol</text>
        <dbReference type="Rhea" id="RHEA:18977"/>
        <dbReference type="ChEBI" id="CHEBI:24646"/>
        <dbReference type="ChEBI" id="CHEBI:57597"/>
        <dbReference type="ChEBI" id="CHEBI:57642"/>
        <dbReference type="ChEBI" id="CHEBI:132124"/>
        <dbReference type="EC" id="1.1.5.3"/>
    </reaction>
</comment>
<evidence type="ECO:0000256" key="12">
    <source>
        <dbReference type="ARBA" id="ARBA00023136"/>
    </source>
</evidence>
<dbReference type="InterPro" id="IPR000447">
    <property type="entry name" value="G3P_DH_FAD-dep"/>
</dbReference>
<comment type="cofactor">
    <cofactor evidence="2">
        <name>FAD</name>
        <dbReference type="ChEBI" id="CHEBI:57692"/>
    </cofactor>
</comment>
<dbReference type="PROSITE" id="PS00978">
    <property type="entry name" value="FAD_G3PDH_2"/>
    <property type="match status" value="1"/>
</dbReference>